<dbReference type="KEGG" id="pspc:Strain318_000549"/>
<comment type="catalytic activity">
    <reaction evidence="5">
        <text>3'-dephospho-CoA + ATP = ADP + CoA + H(+)</text>
        <dbReference type="Rhea" id="RHEA:18245"/>
        <dbReference type="ChEBI" id="CHEBI:15378"/>
        <dbReference type="ChEBI" id="CHEBI:30616"/>
        <dbReference type="ChEBI" id="CHEBI:57287"/>
        <dbReference type="ChEBI" id="CHEBI:57328"/>
        <dbReference type="ChEBI" id="CHEBI:456216"/>
        <dbReference type="EC" id="2.7.1.24"/>
    </reaction>
</comment>
<dbReference type="CDD" id="cd02022">
    <property type="entry name" value="DPCK"/>
    <property type="match status" value="1"/>
</dbReference>
<keyword evidence="4 5" id="KW-0173">Coenzyme A biosynthesis</keyword>
<accession>A0AA49Q699</accession>
<evidence type="ECO:0000256" key="5">
    <source>
        <dbReference type="HAMAP-Rule" id="MF_00376"/>
    </source>
</evidence>
<dbReference type="PANTHER" id="PTHR10695">
    <property type="entry name" value="DEPHOSPHO-COA KINASE-RELATED"/>
    <property type="match status" value="1"/>
</dbReference>
<evidence type="ECO:0000313" key="7">
    <source>
        <dbReference type="EMBL" id="WKW11308.1"/>
    </source>
</evidence>
<dbReference type="InterPro" id="IPR027417">
    <property type="entry name" value="P-loop_NTPase"/>
</dbReference>
<dbReference type="Gene3D" id="3.40.50.300">
    <property type="entry name" value="P-loop containing nucleotide triphosphate hydrolases"/>
    <property type="match status" value="1"/>
</dbReference>
<keyword evidence="5 8" id="KW-0808">Transferase</keyword>
<evidence type="ECO:0000313" key="9">
    <source>
        <dbReference type="Proteomes" id="UP001229955"/>
    </source>
</evidence>
<keyword evidence="2 5" id="KW-0547">Nucleotide-binding</keyword>
<evidence type="ECO:0000313" key="8">
    <source>
        <dbReference type="EMBL" id="WKW14218.1"/>
    </source>
</evidence>
<comment type="subcellular location">
    <subcellularLocation>
        <location evidence="5">Cytoplasm</location>
    </subcellularLocation>
</comment>
<dbReference type="InterPro" id="IPR001977">
    <property type="entry name" value="Depp_CoAkinase"/>
</dbReference>
<dbReference type="SUPFAM" id="SSF52540">
    <property type="entry name" value="P-loop containing nucleoside triphosphate hydrolases"/>
    <property type="match status" value="1"/>
</dbReference>
<feature type="binding site" evidence="5">
    <location>
        <begin position="11"/>
        <end position="16"/>
    </location>
    <ligand>
        <name>ATP</name>
        <dbReference type="ChEBI" id="CHEBI:30616"/>
    </ligand>
</feature>
<dbReference type="EC" id="2.7.1.24" evidence="5 6"/>
<gene>
    <name evidence="5 8" type="primary">coaE</name>
    <name evidence="7" type="ORF">Strain138_000549</name>
    <name evidence="8" type="ORF">Strain318_000549</name>
</gene>
<evidence type="ECO:0000256" key="3">
    <source>
        <dbReference type="ARBA" id="ARBA00022840"/>
    </source>
</evidence>
<comment type="function">
    <text evidence="5">Catalyzes the phosphorylation of the 3'-hydroxyl group of dephosphocoenzyme A to form coenzyme A.</text>
</comment>
<dbReference type="Proteomes" id="UP001229955">
    <property type="component" value="Chromosome"/>
</dbReference>
<dbReference type="PANTHER" id="PTHR10695:SF46">
    <property type="entry name" value="BIFUNCTIONAL COENZYME A SYNTHASE-RELATED"/>
    <property type="match status" value="1"/>
</dbReference>
<dbReference type="Pfam" id="PF01121">
    <property type="entry name" value="CoaE"/>
    <property type="match status" value="1"/>
</dbReference>
<proteinExistence type="inferred from homology"/>
<accession>A0AA49Q3X9</accession>
<organism evidence="8 9">
    <name type="scientific">Pseudogemmatithrix spongiicola</name>
    <dbReference type="NCBI Taxonomy" id="3062599"/>
    <lineage>
        <taxon>Bacteria</taxon>
        <taxon>Pseudomonadati</taxon>
        <taxon>Gemmatimonadota</taxon>
        <taxon>Gemmatimonadia</taxon>
        <taxon>Gemmatimonadales</taxon>
        <taxon>Gemmatimonadaceae</taxon>
        <taxon>Pseudogemmatithrix</taxon>
    </lineage>
</organism>
<dbReference type="EMBL" id="CP130612">
    <property type="protein sequence ID" value="WKW11308.1"/>
    <property type="molecule type" value="Genomic_DNA"/>
</dbReference>
<keyword evidence="5 8" id="KW-0418">Kinase</keyword>
<dbReference type="EMBL" id="CP130613">
    <property type="protein sequence ID" value="WKW14218.1"/>
    <property type="molecule type" value="Genomic_DNA"/>
</dbReference>
<dbReference type="GO" id="GO:0005524">
    <property type="term" value="F:ATP binding"/>
    <property type="evidence" value="ECO:0007669"/>
    <property type="project" value="UniProtKB-UniRule"/>
</dbReference>
<reference evidence="8" key="1">
    <citation type="submission" date="2023-07" db="EMBL/GenBank/DDBJ databases">
        <authorList>
            <person name="Haufschild T."/>
            <person name="Kallscheuer N."/>
            <person name="Hammer J."/>
            <person name="Kohn T."/>
            <person name="Kabuu M."/>
            <person name="Jogler M."/>
            <person name="Wohfarth N."/>
            <person name="Heuer A."/>
            <person name="Rohde M."/>
            <person name="van Teeseling M.C.F."/>
            <person name="Jogler C."/>
        </authorList>
    </citation>
    <scope>NUCLEOTIDE SEQUENCE</scope>
    <source>
        <strain evidence="7">Strain 138</strain>
        <strain evidence="8">Strain 318</strain>
    </source>
</reference>
<dbReference type="GO" id="GO:0015937">
    <property type="term" value="P:coenzyme A biosynthetic process"/>
    <property type="evidence" value="ECO:0007669"/>
    <property type="project" value="UniProtKB-UniRule"/>
</dbReference>
<dbReference type="NCBIfam" id="TIGR00152">
    <property type="entry name" value="dephospho-CoA kinase"/>
    <property type="match status" value="1"/>
</dbReference>
<dbReference type="RefSeq" id="WP_367887007.1">
    <property type="nucleotide sequence ID" value="NZ_CP130612.1"/>
</dbReference>
<dbReference type="PROSITE" id="PS51219">
    <property type="entry name" value="DPCK"/>
    <property type="match status" value="1"/>
</dbReference>
<evidence type="ECO:0000256" key="1">
    <source>
        <dbReference type="ARBA" id="ARBA00009018"/>
    </source>
</evidence>
<evidence type="ECO:0000256" key="2">
    <source>
        <dbReference type="ARBA" id="ARBA00022741"/>
    </source>
</evidence>
<comment type="similarity">
    <text evidence="1 5">Belongs to the CoaE family.</text>
</comment>
<name>A0AA49Q699_9BACT</name>
<dbReference type="GO" id="GO:0005737">
    <property type="term" value="C:cytoplasm"/>
    <property type="evidence" value="ECO:0007669"/>
    <property type="project" value="UniProtKB-SubCell"/>
</dbReference>
<keyword evidence="5" id="KW-0963">Cytoplasm</keyword>
<dbReference type="AlphaFoldDB" id="A0AA49Q699"/>
<evidence type="ECO:0000256" key="6">
    <source>
        <dbReference type="NCBIfam" id="TIGR00152"/>
    </source>
</evidence>
<comment type="pathway">
    <text evidence="5">Cofactor biosynthesis; coenzyme A biosynthesis; CoA from (R)-pantothenate: step 5/5.</text>
</comment>
<dbReference type="GO" id="GO:0004140">
    <property type="term" value="F:dephospho-CoA kinase activity"/>
    <property type="evidence" value="ECO:0007669"/>
    <property type="project" value="UniProtKB-UniRule"/>
</dbReference>
<protein>
    <recommendedName>
        <fullName evidence="5 6">Dephospho-CoA kinase</fullName>
        <ecNumber evidence="5 6">2.7.1.24</ecNumber>
    </recommendedName>
    <alternativeName>
        <fullName evidence="5">Dephosphocoenzyme A kinase</fullName>
    </alternativeName>
</protein>
<dbReference type="HAMAP" id="MF_00376">
    <property type="entry name" value="Dephospho_CoA_kinase"/>
    <property type="match status" value="1"/>
</dbReference>
<keyword evidence="9" id="KW-1185">Reference proteome</keyword>
<keyword evidence="3 5" id="KW-0067">ATP-binding</keyword>
<evidence type="ECO:0000256" key="4">
    <source>
        <dbReference type="ARBA" id="ARBA00022993"/>
    </source>
</evidence>
<sequence length="201" mass="21134">MLTVGLTGNIAAGKSAVAARLAAHGAPIVDADLLAREAVAPGSAALAAIATRFGPHVLRPDGSLDRAALRQVVFRDETARKALDAIVHPEVARLRAAAVARLRDSGAPLVICDIPLLFETGLDGEMDRIILVDAPVDVRRERLMRDRGLSASDADAMIAAQMPADAKRPKAHYIIENDGTREALDAQVDAVWTALRAAATA</sequence>